<evidence type="ECO:0000313" key="3">
    <source>
        <dbReference type="Proteomes" id="UP000815325"/>
    </source>
</evidence>
<evidence type="ECO:0000313" key="2">
    <source>
        <dbReference type="EMBL" id="KAF5842620.1"/>
    </source>
</evidence>
<dbReference type="EMBL" id="MU069458">
    <property type="protein sequence ID" value="KAF5842620.1"/>
    <property type="molecule type" value="Genomic_DNA"/>
</dbReference>
<evidence type="ECO:0008006" key="4">
    <source>
        <dbReference type="Google" id="ProtNLM"/>
    </source>
</evidence>
<gene>
    <name evidence="2" type="ORF">DUNSADRAFT_6090</name>
</gene>
<evidence type="ECO:0000256" key="1">
    <source>
        <dbReference type="SAM" id="MobiDB-lite"/>
    </source>
</evidence>
<protein>
    <recommendedName>
        <fullName evidence="4">J domain-containing protein</fullName>
    </recommendedName>
</protein>
<feature type="region of interest" description="Disordered" evidence="1">
    <location>
        <begin position="1"/>
        <end position="52"/>
    </location>
</feature>
<dbReference type="Proteomes" id="UP000815325">
    <property type="component" value="Unassembled WGS sequence"/>
</dbReference>
<keyword evidence="3" id="KW-1185">Reference proteome</keyword>
<sequence>MQQKHDSFNNPKKYDNYFGQQRKPEEGRGGGGGGGGGWGGGGGTAGGGDEGREKSIGQELLEMFKASWTVFWNLAIFLYFANVLHKSLDWCCQVELLLLVGAPQQAFERISANFFSFIEWFEANVLGWDIPGEEESMPMFQNIALYYPEEHAYTFDQYRYNMTDADKQKLKYMYALRHYERMNGQKGDVDPAEIDAIKSKYDPVSSDRDAFKVAKATNRVSEYWEARQGDYEKNVGQRFSLPGTSAPPDAQ</sequence>
<feature type="compositionally biased region" description="Gly residues" evidence="1">
    <location>
        <begin position="29"/>
        <end position="48"/>
    </location>
</feature>
<reference evidence="2" key="1">
    <citation type="submission" date="2017-08" db="EMBL/GenBank/DDBJ databases">
        <authorList>
            <person name="Polle J.E."/>
            <person name="Barry K."/>
            <person name="Cushman J."/>
            <person name="Schmutz J."/>
            <person name="Tran D."/>
            <person name="Hathwaick L.T."/>
            <person name="Yim W.C."/>
            <person name="Jenkins J."/>
            <person name="Mckie-Krisberg Z.M."/>
            <person name="Prochnik S."/>
            <person name="Lindquist E."/>
            <person name="Dockter R.B."/>
            <person name="Adam C."/>
            <person name="Molina H."/>
            <person name="Bunkerborg J."/>
            <person name="Jin E."/>
            <person name="Buchheim M."/>
            <person name="Magnuson J."/>
        </authorList>
    </citation>
    <scope>NUCLEOTIDE SEQUENCE</scope>
    <source>
        <strain evidence="2">CCAP 19/18</strain>
    </source>
</reference>
<name>A0ABQ7H6Z0_DUNSA</name>
<proteinExistence type="predicted"/>
<feature type="compositionally biased region" description="Basic and acidic residues" evidence="1">
    <location>
        <begin position="1"/>
        <end position="15"/>
    </location>
</feature>
<accession>A0ABQ7H6Z0</accession>
<comment type="caution">
    <text evidence="2">The sequence shown here is derived from an EMBL/GenBank/DDBJ whole genome shotgun (WGS) entry which is preliminary data.</text>
</comment>
<organism evidence="2 3">
    <name type="scientific">Dunaliella salina</name>
    <name type="common">Green alga</name>
    <name type="synonym">Protococcus salinus</name>
    <dbReference type="NCBI Taxonomy" id="3046"/>
    <lineage>
        <taxon>Eukaryota</taxon>
        <taxon>Viridiplantae</taxon>
        <taxon>Chlorophyta</taxon>
        <taxon>core chlorophytes</taxon>
        <taxon>Chlorophyceae</taxon>
        <taxon>CS clade</taxon>
        <taxon>Chlamydomonadales</taxon>
        <taxon>Dunaliellaceae</taxon>
        <taxon>Dunaliella</taxon>
    </lineage>
</organism>